<name>A0ABW3CIR8_9ACTN</name>
<organism evidence="1 2">
    <name type="scientific">Actinomadura adrarensis</name>
    <dbReference type="NCBI Taxonomy" id="1819600"/>
    <lineage>
        <taxon>Bacteria</taxon>
        <taxon>Bacillati</taxon>
        <taxon>Actinomycetota</taxon>
        <taxon>Actinomycetes</taxon>
        <taxon>Streptosporangiales</taxon>
        <taxon>Thermomonosporaceae</taxon>
        <taxon>Actinomadura</taxon>
    </lineage>
</organism>
<evidence type="ECO:0000313" key="1">
    <source>
        <dbReference type="EMBL" id="MFD0853869.1"/>
    </source>
</evidence>
<feature type="non-terminal residue" evidence="1">
    <location>
        <position position="87"/>
    </location>
</feature>
<dbReference type="EMBL" id="JBHTIR010002507">
    <property type="protein sequence ID" value="MFD0853869.1"/>
    <property type="molecule type" value="Genomic_DNA"/>
</dbReference>
<reference evidence="2" key="1">
    <citation type="journal article" date="2019" name="Int. J. Syst. Evol. Microbiol.">
        <title>The Global Catalogue of Microorganisms (GCM) 10K type strain sequencing project: providing services to taxonomists for standard genome sequencing and annotation.</title>
        <authorList>
            <consortium name="The Broad Institute Genomics Platform"/>
            <consortium name="The Broad Institute Genome Sequencing Center for Infectious Disease"/>
            <person name="Wu L."/>
            <person name="Ma J."/>
        </authorList>
    </citation>
    <scope>NUCLEOTIDE SEQUENCE [LARGE SCALE GENOMIC DNA]</scope>
    <source>
        <strain evidence="2">JCM 31696</strain>
    </source>
</reference>
<accession>A0ABW3CIR8</accession>
<keyword evidence="2" id="KW-1185">Reference proteome</keyword>
<comment type="caution">
    <text evidence="1">The sequence shown here is derived from an EMBL/GenBank/DDBJ whole genome shotgun (WGS) entry which is preliminary data.</text>
</comment>
<proteinExistence type="predicted"/>
<dbReference type="Proteomes" id="UP001597083">
    <property type="component" value="Unassembled WGS sequence"/>
</dbReference>
<evidence type="ECO:0000313" key="2">
    <source>
        <dbReference type="Proteomes" id="UP001597083"/>
    </source>
</evidence>
<sequence length="87" mass="9632">MSAVADPDIPLVDAADLRSAQEYYASRHWTDGLPVVPVTESYLKEFLGRTSRDPDEVLFAMPHLNRRCTVRLAAINAALAGCLPEYL</sequence>
<gene>
    <name evidence="1" type="ORF">ACFQ07_16645</name>
</gene>
<protein>
    <submittedName>
        <fullName evidence="1">Uncharacterized protein</fullName>
    </submittedName>
</protein>